<evidence type="ECO:0000313" key="3">
    <source>
        <dbReference type="Proteomes" id="UP000807115"/>
    </source>
</evidence>
<protein>
    <submittedName>
        <fullName evidence="2">Uncharacterized protein</fullName>
    </submittedName>
</protein>
<proteinExistence type="predicted"/>
<dbReference type="EMBL" id="CM027682">
    <property type="protein sequence ID" value="KAG0535763.1"/>
    <property type="molecule type" value="Genomic_DNA"/>
</dbReference>
<comment type="caution">
    <text evidence="2">The sequence shown here is derived from an EMBL/GenBank/DDBJ whole genome shotgun (WGS) entry which is preliminary data.</text>
</comment>
<accession>A0A921R8E6</accession>
<feature type="compositionally biased region" description="Acidic residues" evidence="1">
    <location>
        <begin position="98"/>
        <end position="131"/>
    </location>
</feature>
<sequence length="185" mass="20902">MSLQEKGCPCTYLWSVLCVKRSKQEAHGQQYNHPSRHQRLWRAILVITSWPPRSISAYELRAFADAEADRQQTQIRMHRIFGNIKTKMTPRQKKMVQEEESDDADGESADDAEDDEEESAGDKESGDDEDYDHDHVAGSPAGHDGDGARLGDFAEQSYIVTFLRSPPSIPYPMTQHAYNAKACNT</sequence>
<name>A0A921R8E6_SORBI</name>
<reference evidence="2" key="1">
    <citation type="journal article" date="2019" name="BMC Genomics">
        <title>A new reference genome for Sorghum bicolor reveals high levels of sequence similarity between sweet and grain genotypes: implications for the genetics of sugar metabolism.</title>
        <authorList>
            <person name="Cooper E.A."/>
            <person name="Brenton Z.W."/>
            <person name="Flinn B.S."/>
            <person name="Jenkins J."/>
            <person name="Shu S."/>
            <person name="Flowers D."/>
            <person name="Luo F."/>
            <person name="Wang Y."/>
            <person name="Xia P."/>
            <person name="Barry K."/>
            <person name="Daum C."/>
            <person name="Lipzen A."/>
            <person name="Yoshinaga Y."/>
            <person name="Schmutz J."/>
            <person name="Saski C."/>
            <person name="Vermerris W."/>
            <person name="Kresovich S."/>
        </authorList>
    </citation>
    <scope>NUCLEOTIDE SEQUENCE</scope>
</reference>
<evidence type="ECO:0000313" key="2">
    <source>
        <dbReference type="EMBL" id="KAG0535763.1"/>
    </source>
</evidence>
<evidence type="ECO:0000256" key="1">
    <source>
        <dbReference type="SAM" id="MobiDB-lite"/>
    </source>
</evidence>
<reference evidence="2" key="2">
    <citation type="submission" date="2020-10" db="EMBL/GenBank/DDBJ databases">
        <authorList>
            <person name="Cooper E.A."/>
            <person name="Brenton Z.W."/>
            <person name="Flinn B.S."/>
            <person name="Jenkins J."/>
            <person name="Shu S."/>
            <person name="Flowers D."/>
            <person name="Luo F."/>
            <person name="Wang Y."/>
            <person name="Xia P."/>
            <person name="Barry K."/>
            <person name="Daum C."/>
            <person name="Lipzen A."/>
            <person name="Yoshinaga Y."/>
            <person name="Schmutz J."/>
            <person name="Saski C."/>
            <person name="Vermerris W."/>
            <person name="Kresovich S."/>
        </authorList>
    </citation>
    <scope>NUCLEOTIDE SEQUENCE</scope>
</reference>
<gene>
    <name evidence="2" type="ORF">BDA96_03G006900</name>
</gene>
<organism evidence="2 3">
    <name type="scientific">Sorghum bicolor</name>
    <name type="common">Sorghum</name>
    <name type="synonym">Sorghum vulgare</name>
    <dbReference type="NCBI Taxonomy" id="4558"/>
    <lineage>
        <taxon>Eukaryota</taxon>
        <taxon>Viridiplantae</taxon>
        <taxon>Streptophyta</taxon>
        <taxon>Embryophyta</taxon>
        <taxon>Tracheophyta</taxon>
        <taxon>Spermatophyta</taxon>
        <taxon>Magnoliopsida</taxon>
        <taxon>Liliopsida</taxon>
        <taxon>Poales</taxon>
        <taxon>Poaceae</taxon>
        <taxon>PACMAD clade</taxon>
        <taxon>Panicoideae</taxon>
        <taxon>Andropogonodae</taxon>
        <taxon>Andropogoneae</taxon>
        <taxon>Sorghinae</taxon>
        <taxon>Sorghum</taxon>
    </lineage>
</organism>
<dbReference type="AlphaFoldDB" id="A0A921R8E6"/>
<feature type="region of interest" description="Disordered" evidence="1">
    <location>
        <begin position="82"/>
        <end position="150"/>
    </location>
</feature>
<dbReference type="Proteomes" id="UP000807115">
    <property type="component" value="Chromosome 3"/>
</dbReference>